<sequence>MPWLHTFTLAMKLCPGSTLAGPLTSLTTRSDRLPTPIRPPTRTLLSSRSSCSTHVVSTAAAR</sequence>
<gene>
    <name evidence="3" type="ORF">F0U60_31960</name>
</gene>
<keyword evidence="4" id="KW-1185">Reference proteome</keyword>
<organism evidence="3 4">
    <name type="scientific">Archangium minus</name>
    <dbReference type="NCBI Taxonomy" id="83450"/>
    <lineage>
        <taxon>Bacteria</taxon>
        <taxon>Pseudomonadati</taxon>
        <taxon>Myxococcota</taxon>
        <taxon>Myxococcia</taxon>
        <taxon>Myxococcales</taxon>
        <taxon>Cystobacterineae</taxon>
        <taxon>Archangiaceae</taxon>
        <taxon>Archangium</taxon>
    </lineage>
</organism>
<protein>
    <submittedName>
        <fullName evidence="3">Uncharacterized protein</fullName>
    </submittedName>
</protein>
<feature type="region of interest" description="Disordered" evidence="1">
    <location>
        <begin position="24"/>
        <end position="50"/>
    </location>
</feature>
<evidence type="ECO:0000313" key="3">
    <source>
        <dbReference type="EMBL" id="WNG52697.1"/>
    </source>
</evidence>
<proteinExistence type="predicted"/>
<evidence type="ECO:0000256" key="1">
    <source>
        <dbReference type="SAM" id="MobiDB-lite"/>
    </source>
</evidence>
<accession>A0ABY9XBC3</accession>
<name>A0ABY9XBC3_9BACT</name>
<reference evidence="3 4" key="1">
    <citation type="submission" date="2019-08" db="EMBL/GenBank/DDBJ databases">
        <title>Archangium and Cystobacter genomes.</title>
        <authorList>
            <person name="Chen I.-C.K."/>
            <person name="Wielgoss S."/>
        </authorList>
    </citation>
    <scope>NUCLEOTIDE SEQUENCE [LARGE SCALE GENOMIC DNA]</scope>
    <source>
        <strain evidence="3 4">Cbm 6</strain>
    </source>
</reference>
<keyword evidence="2" id="KW-0732">Signal</keyword>
<evidence type="ECO:0000313" key="4">
    <source>
        <dbReference type="Proteomes" id="UP001611383"/>
    </source>
</evidence>
<feature type="compositionally biased region" description="Low complexity" evidence="1">
    <location>
        <begin position="40"/>
        <end position="50"/>
    </location>
</feature>
<feature type="signal peptide" evidence="2">
    <location>
        <begin position="1"/>
        <end position="20"/>
    </location>
</feature>
<dbReference type="EMBL" id="CP043494">
    <property type="protein sequence ID" value="WNG52697.1"/>
    <property type="molecule type" value="Genomic_DNA"/>
</dbReference>
<evidence type="ECO:0000256" key="2">
    <source>
        <dbReference type="SAM" id="SignalP"/>
    </source>
</evidence>
<dbReference type="Proteomes" id="UP001611383">
    <property type="component" value="Chromosome"/>
</dbReference>
<feature type="chain" id="PRO_5046684326" evidence="2">
    <location>
        <begin position="21"/>
        <end position="62"/>
    </location>
</feature>